<evidence type="ECO:0008006" key="4">
    <source>
        <dbReference type="Google" id="ProtNLM"/>
    </source>
</evidence>
<keyword evidence="1" id="KW-0472">Membrane</keyword>
<organism evidence="2 3">
    <name type="scientific">Labilibaculum filiforme</name>
    <dbReference type="NCBI Taxonomy" id="1940526"/>
    <lineage>
        <taxon>Bacteria</taxon>
        <taxon>Pseudomonadati</taxon>
        <taxon>Bacteroidota</taxon>
        <taxon>Bacteroidia</taxon>
        <taxon>Marinilabiliales</taxon>
        <taxon>Marinifilaceae</taxon>
        <taxon>Labilibaculum</taxon>
    </lineage>
</organism>
<feature type="transmembrane region" description="Helical" evidence="1">
    <location>
        <begin position="680"/>
        <end position="703"/>
    </location>
</feature>
<feature type="transmembrane region" description="Helical" evidence="1">
    <location>
        <begin position="24"/>
        <end position="45"/>
    </location>
</feature>
<accession>A0A2N3HU55</accession>
<dbReference type="EMBL" id="MVDD01000013">
    <property type="protein sequence ID" value="PKQ61596.1"/>
    <property type="molecule type" value="Genomic_DNA"/>
</dbReference>
<proteinExistence type="predicted"/>
<evidence type="ECO:0000256" key="1">
    <source>
        <dbReference type="SAM" id="Phobius"/>
    </source>
</evidence>
<dbReference type="PANTHER" id="PTHR37947:SF1">
    <property type="entry name" value="BLL2462 PROTEIN"/>
    <property type="match status" value="1"/>
</dbReference>
<dbReference type="AlphaFoldDB" id="A0A2N3HU55"/>
<reference evidence="2 3" key="1">
    <citation type="journal article" date="2017" name="Front. Microbiol.">
        <title>Labilibaculum manganireducens gen. nov., sp. nov. and Labilibaculum filiforme sp. nov., Novel Bacteroidetes Isolated from Subsurface Sediments of the Baltic Sea.</title>
        <authorList>
            <person name="Vandieken V."/>
            <person name="Marshall I.P."/>
            <person name="Niemann H."/>
            <person name="Engelen B."/>
            <person name="Cypionka H."/>
        </authorList>
    </citation>
    <scope>NUCLEOTIDE SEQUENCE [LARGE SCALE GENOMIC DNA]</scope>
    <source>
        <strain evidence="2 3">59.16B</strain>
    </source>
</reference>
<dbReference type="Proteomes" id="UP000233535">
    <property type="component" value="Unassembled WGS sequence"/>
</dbReference>
<gene>
    <name evidence="2" type="ORF">BZG02_15530</name>
</gene>
<keyword evidence="1" id="KW-1133">Transmembrane helix</keyword>
<dbReference type="PANTHER" id="PTHR37947">
    <property type="entry name" value="BLL2462 PROTEIN"/>
    <property type="match status" value="1"/>
</dbReference>
<evidence type="ECO:0000313" key="3">
    <source>
        <dbReference type="Proteomes" id="UP000233535"/>
    </source>
</evidence>
<keyword evidence="3" id="KW-1185">Reference proteome</keyword>
<name>A0A2N3HU55_9BACT</name>
<feature type="transmembrane region" description="Helical" evidence="1">
    <location>
        <begin position="57"/>
        <end position="76"/>
    </location>
</feature>
<evidence type="ECO:0000313" key="2">
    <source>
        <dbReference type="EMBL" id="PKQ61596.1"/>
    </source>
</evidence>
<comment type="caution">
    <text evidence="2">The sequence shown here is derived from an EMBL/GenBank/DDBJ whole genome shotgun (WGS) entry which is preliminary data.</text>
</comment>
<keyword evidence="1" id="KW-0812">Transmembrane</keyword>
<sequence length="710" mass="81752">MFVNFVKTIKILKLNITIVTEYSLWWVFPFVLASFLLIVLVYFFKKPYHKDFSLPKIYFLAFLRGLSLLLLLLLLLEPKLKYAFRKIEKPVLIFAQDNSKSIKLSNDSLFYLNEYPIKIEELLESMNPEFELKKISFGSKVTELSNYDYSETNTNFSELLDFLKNNYGYSNNIQVLLASDGLYNKGGNPRYDVQELNFPIHTLQLGDTARIKDVSVLSVKTNELAFVNSKLPVRIGIKATNFESEVVQLKIFNGSTVLIADEIKISNDSFFIEKDLFITPEKSGLQNFRVEVVSSKSERSKRNNFSEFVVDVLDNQQKIAICFDKYHPDIATIQSAINQNLNFTVELINLTKKQVDLENYNLVVLYQIPSNLHNYSGFLQRIKEREMPVLLVLGGNSDLEAINKLNLGVNLLRNEGLYAETSFVGNESFSLFDLTKTKREILEKMPPLLSPLVTYEFSSEHHVAGYQRIKSIQTKEAQIAFSCAENQKVAWFFGEGIWRWKLHLSRINESSQVLDDLVNKMVQYLALKVNRDQIVVKHPKNISEGDEIVFDAEIYNKSYELVNHVNLDFTLFNQAGKSFNYSFEKRSNKYQLQISALNKGSYSFVAKSQEGETILEQKGRFIVSSNSNEAKNLQADHKILSQISSLTAGEVFQLENISEIRSKVIGNEHSKSILSEEIEYGNFVEMLFVLIIIIVLMILEWFLRKYWLGI</sequence>
<protein>
    <recommendedName>
        <fullName evidence="4">VWA domain-containing protein</fullName>
    </recommendedName>
</protein>